<reference evidence="1 2" key="1">
    <citation type="submission" date="2019-04" db="EMBL/GenBank/DDBJ databases">
        <title>Chromosome genome assembly for Takifugu flavidus.</title>
        <authorList>
            <person name="Xiao S."/>
        </authorList>
    </citation>
    <scope>NUCLEOTIDE SEQUENCE [LARGE SCALE GENOMIC DNA]</scope>
    <source>
        <strain evidence="1">HTHZ2018</strain>
        <tissue evidence="1">Muscle</tissue>
    </source>
</reference>
<protein>
    <recommendedName>
        <fullName evidence="3">Reverse transcriptase zinc-binding domain-containing protein</fullName>
    </recommendedName>
</protein>
<name>A0A5C6N466_9TELE</name>
<feature type="non-terminal residue" evidence="1">
    <location>
        <position position="1"/>
    </location>
</feature>
<organism evidence="1 2">
    <name type="scientific">Takifugu flavidus</name>
    <name type="common">sansaifugu</name>
    <dbReference type="NCBI Taxonomy" id="433684"/>
    <lineage>
        <taxon>Eukaryota</taxon>
        <taxon>Metazoa</taxon>
        <taxon>Chordata</taxon>
        <taxon>Craniata</taxon>
        <taxon>Vertebrata</taxon>
        <taxon>Euteleostomi</taxon>
        <taxon>Actinopterygii</taxon>
        <taxon>Neopterygii</taxon>
        <taxon>Teleostei</taxon>
        <taxon>Neoteleostei</taxon>
        <taxon>Acanthomorphata</taxon>
        <taxon>Eupercaria</taxon>
        <taxon>Tetraodontiformes</taxon>
        <taxon>Tetradontoidea</taxon>
        <taxon>Tetraodontidae</taxon>
        <taxon>Takifugu</taxon>
    </lineage>
</organism>
<evidence type="ECO:0000313" key="1">
    <source>
        <dbReference type="EMBL" id="TWW62302.1"/>
    </source>
</evidence>
<gene>
    <name evidence="1" type="ORF">D4764_04G0009490</name>
</gene>
<dbReference type="Proteomes" id="UP000324091">
    <property type="component" value="Chromosome 4"/>
</dbReference>
<evidence type="ECO:0000313" key="2">
    <source>
        <dbReference type="Proteomes" id="UP000324091"/>
    </source>
</evidence>
<evidence type="ECO:0008006" key="3">
    <source>
        <dbReference type="Google" id="ProtNLM"/>
    </source>
</evidence>
<dbReference type="EMBL" id="RHFK02000017">
    <property type="protein sequence ID" value="TWW62302.1"/>
    <property type="molecule type" value="Genomic_DNA"/>
</dbReference>
<sequence length="353" mass="39692">AQKAVDRAEARLQHNILVGNTAVGLAGLGSLPIPRYDKARGREKRSMVQDEIRAEVEEDWRVKMVAMYQQGAWTRSFEPNTSPTNLQRWGLAATAACQLCKKRATLEHILSCCPKALGDGRYRWRHGQVLRTLADTVSAAINNCKYQNTPKQSITFVRAGEKAQQQPSSFGALLTTAWDWKLQVNLGRQLKFPEHISATSLCPDMVLTSESTKHVVLVELTVPWEDRLEEVNERKRAKYANLVIECQNKGWKAHCEPVEVGCRGFAGQSLPRTLKLLGVKGQLCRRAIKTIIEAAEKASRWLWIQRGIRGVVGHLDTSRELITPGWVARARVFDDQRPEPPYDLGFITDDASK</sequence>
<proteinExistence type="predicted"/>
<dbReference type="AlphaFoldDB" id="A0A5C6N466"/>
<comment type="caution">
    <text evidence="1">The sequence shown here is derived from an EMBL/GenBank/DDBJ whole genome shotgun (WGS) entry which is preliminary data.</text>
</comment>
<accession>A0A5C6N466</accession>
<keyword evidence="2" id="KW-1185">Reference proteome</keyword>